<dbReference type="EMBL" id="CACVBM020001282">
    <property type="protein sequence ID" value="CAA7043516.1"/>
    <property type="molecule type" value="Genomic_DNA"/>
</dbReference>
<dbReference type="AlphaFoldDB" id="A0A6D2JIW5"/>
<dbReference type="Proteomes" id="UP000467841">
    <property type="component" value="Unassembled WGS sequence"/>
</dbReference>
<protein>
    <submittedName>
        <fullName evidence="1">Uncharacterized protein</fullName>
    </submittedName>
</protein>
<dbReference type="OrthoDB" id="1112953at2759"/>
<comment type="caution">
    <text evidence="1">The sequence shown here is derived from an EMBL/GenBank/DDBJ whole genome shotgun (WGS) entry which is preliminary data.</text>
</comment>
<proteinExistence type="predicted"/>
<evidence type="ECO:0000313" key="1">
    <source>
        <dbReference type="EMBL" id="CAA7043516.1"/>
    </source>
</evidence>
<organism evidence="1 2">
    <name type="scientific">Microthlaspi erraticum</name>
    <dbReference type="NCBI Taxonomy" id="1685480"/>
    <lineage>
        <taxon>Eukaryota</taxon>
        <taxon>Viridiplantae</taxon>
        <taxon>Streptophyta</taxon>
        <taxon>Embryophyta</taxon>
        <taxon>Tracheophyta</taxon>
        <taxon>Spermatophyta</taxon>
        <taxon>Magnoliopsida</taxon>
        <taxon>eudicotyledons</taxon>
        <taxon>Gunneridae</taxon>
        <taxon>Pentapetalae</taxon>
        <taxon>rosids</taxon>
        <taxon>malvids</taxon>
        <taxon>Brassicales</taxon>
        <taxon>Brassicaceae</taxon>
        <taxon>Coluteocarpeae</taxon>
        <taxon>Microthlaspi</taxon>
    </lineage>
</organism>
<name>A0A6D2JIW5_9BRAS</name>
<sequence>MTLKEEEEEGDDRKQCRRRKTDHLLLPASVTARNRQTILKLLLQISIYVLWRERNARIFTASTTPPAIMKRQVDRLMRDRLISFPVTDSAPSLLEFYFSIISPI</sequence>
<keyword evidence="2" id="KW-1185">Reference proteome</keyword>
<gene>
    <name evidence="1" type="ORF">MERR_LOCUS30751</name>
</gene>
<reference evidence="1" key="1">
    <citation type="submission" date="2020-01" db="EMBL/GenBank/DDBJ databases">
        <authorList>
            <person name="Mishra B."/>
        </authorList>
    </citation>
    <scope>NUCLEOTIDE SEQUENCE [LARGE SCALE GENOMIC DNA]</scope>
</reference>
<evidence type="ECO:0000313" key="2">
    <source>
        <dbReference type="Proteomes" id="UP000467841"/>
    </source>
</evidence>
<accession>A0A6D2JIW5</accession>